<dbReference type="PANTHER" id="PTHR30231">
    <property type="entry name" value="DNA POLYMERASE III SUBUNIT EPSILON"/>
    <property type="match status" value="1"/>
</dbReference>
<dbReference type="Gene3D" id="3.30.420.10">
    <property type="entry name" value="Ribonuclease H-like superfamily/Ribonuclease H"/>
    <property type="match status" value="1"/>
</dbReference>
<dbReference type="NCBIfam" id="NF005927">
    <property type="entry name" value="PRK07942.1"/>
    <property type="match status" value="1"/>
</dbReference>
<feature type="domain" description="Exonuclease" evidence="4">
    <location>
        <begin position="8"/>
        <end position="183"/>
    </location>
</feature>
<evidence type="ECO:0000256" key="1">
    <source>
        <dbReference type="ARBA" id="ARBA00022722"/>
    </source>
</evidence>
<sequence length="264" mass="28496">MTSWHECPRAAFDLETTGRDPLTARVVTATIVLVDGAGEVLEHHEWLADPGIEIPDDAAAIHGVTTAHARANGLPAAEVVRGIAAVLARLFTAGVPVLAFNARYDFTVLAQEGRRHAVAVPPPMPVIDPFILDKQADRYRRGKRTLTALCEHYGIRFENAHTSAADVLATLQVARVLAERYAFLRRPAVELHTALIGWAERQAAGFEEYLRRTEPTAVIERAWPVVEPDVPGVEPAGHAVGPAIETVRPADAATPPLHPVATPA</sequence>
<dbReference type="GO" id="GO:0005829">
    <property type="term" value="C:cytosol"/>
    <property type="evidence" value="ECO:0007669"/>
    <property type="project" value="TreeGrafter"/>
</dbReference>
<organism evidence="5 6">
    <name type="scientific">Arthrobacter agilis</name>
    <dbReference type="NCBI Taxonomy" id="37921"/>
    <lineage>
        <taxon>Bacteria</taxon>
        <taxon>Bacillati</taxon>
        <taxon>Actinomycetota</taxon>
        <taxon>Actinomycetes</taxon>
        <taxon>Micrococcales</taxon>
        <taxon>Micrococcaceae</taxon>
        <taxon>Arthrobacter</taxon>
    </lineage>
</organism>
<dbReference type="RefSeq" id="WP_208741579.1">
    <property type="nucleotide sequence ID" value="NZ_CP024915.1"/>
</dbReference>
<evidence type="ECO:0000256" key="3">
    <source>
        <dbReference type="ARBA" id="ARBA00022839"/>
    </source>
</evidence>
<dbReference type="InterPro" id="IPR036397">
    <property type="entry name" value="RNaseH_sf"/>
</dbReference>
<evidence type="ECO:0000259" key="4">
    <source>
        <dbReference type="SMART" id="SM00479"/>
    </source>
</evidence>
<dbReference type="PANTHER" id="PTHR30231:SF4">
    <property type="entry name" value="PROTEIN NEN2"/>
    <property type="match status" value="1"/>
</dbReference>
<dbReference type="AlphaFoldDB" id="A0A2L0UE65"/>
<name>A0A2L0UE65_9MICC</name>
<dbReference type="GO" id="GO:0003676">
    <property type="term" value="F:nucleic acid binding"/>
    <property type="evidence" value="ECO:0007669"/>
    <property type="project" value="InterPro"/>
</dbReference>
<dbReference type="Pfam" id="PF00929">
    <property type="entry name" value="RNase_T"/>
    <property type="match status" value="1"/>
</dbReference>
<evidence type="ECO:0000256" key="2">
    <source>
        <dbReference type="ARBA" id="ARBA00022801"/>
    </source>
</evidence>
<dbReference type="SMART" id="SM00479">
    <property type="entry name" value="EXOIII"/>
    <property type="match status" value="1"/>
</dbReference>
<dbReference type="InterPro" id="IPR013520">
    <property type="entry name" value="Ribonucl_H"/>
</dbReference>
<keyword evidence="2" id="KW-0378">Hydrolase</keyword>
<dbReference type="EMBL" id="CP024915">
    <property type="protein sequence ID" value="AUZ87563.1"/>
    <property type="molecule type" value="Genomic_DNA"/>
</dbReference>
<evidence type="ECO:0000313" key="6">
    <source>
        <dbReference type="Proteomes" id="UP000239187"/>
    </source>
</evidence>
<keyword evidence="1" id="KW-0540">Nuclease</keyword>
<keyword evidence="3" id="KW-0269">Exonuclease</keyword>
<dbReference type="Proteomes" id="UP000239187">
    <property type="component" value="Chromosome"/>
</dbReference>
<dbReference type="InterPro" id="IPR012337">
    <property type="entry name" value="RNaseH-like_sf"/>
</dbReference>
<dbReference type="GO" id="GO:0008408">
    <property type="term" value="F:3'-5' exonuclease activity"/>
    <property type="evidence" value="ECO:0007669"/>
    <property type="project" value="TreeGrafter"/>
</dbReference>
<reference evidence="5 6" key="1">
    <citation type="submission" date="2017-11" db="EMBL/GenBank/DDBJ databases">
        <title>Draft genome of Arthrobacter agilis strain UMCV2, a plant growth-promoting rhizobacterium and biocontrol capacity of phytopathogenic fungi.</title>
        <authorList>
            <person name="Martinez-Camara R."/>
            <person name="Santoyo G."/>
            <person name="Moreno-Hagelsieb G."/>
            <person name="Valencia-Cantero E."/>
        </authorList>
    </citation>
    <scope>NUCLEOTIDE SEQUENCE [LARGE SCALE GENOMIC DNA]</scope>
    <source>
        <strain evidence="5 6">UMCV2</strain>
    </source>
</reference>
<proteinExistence type="predicted"/>
<accession>A0A2L0UE65</accession>
<gene>
    <name evidence="5" type="ORF">CVO76_07915</name>
</gene>
<protein>
    <submittedName>
        <fullName evidence="5">DNA polymerase III subunit epsilon</fullName>
    </submittedName>
</protein>
<dbReference type="SUPFAM" id="SSF53098">
    <property type="entry name" value="Ribonuclease H-like"/>
    <property type="match status" value="1"/>
</dbReference>
<dbReference type="CDD" id="cd06127">
    <property type="entry name" value="DEDDh"/>
    <property type="match status" value="1"/>
</dbReference>
<evidence type="ECO:0000313" key="5">
    <source>
        <dbReference type="EMBL" id="AUZ87563.1"/>
    </source>
</evidence>